<accession>A0A498CHQ9</accession>
<protein>
    <submittedName>
        <fullName evidence="1">Uncharacterized protein</fullName>
    </submittedName>
</protein>
<proteinExistence type="predicted"/>
<evidence type="ECO:0000313" key="2">
    <source>
        <dbReference type="Proteomes" id="UP000274786"/>
    </source>
</evidence>
<evidence type="ECO:0000313" key="1">
    <source>
        <dbReference type="EMBL" id="RLK56781.1"/>
    </source>
</evidence>
<name>A0A498CHQ9_9GAMM</name>
<dbReference type="Proteomes" id="UP000274786">
    <property type="component" value="Unassembled WGS sequence"/>
</dbReference>
<dbReference type="EMBL" id="RCDC01000004">
    <property type="protein sequence ID" value="RLK56781.1"/>
    <property type="molecule type" value="Genomic_DNA"/>
</dbReference>
<sequence length="232" mass="24556">MTCGGMEQHSCQVPDARVCGVFVGVRLMARNIAVTAALAFVRMNRFGDGRRCAERQAWCGCITGVTPGDTGGYGADSGWIPGERSASLFTGGGGRRVERWANATVAGGCPPAPACGRLLLLDFAHKRSAAHRVQPLAPHGKHRFAVRLPPRTSPEAAGRRLGKIKEEAVAARRRPGDICRGACRSLRGVTLAATPSGKKRPALAGLWVVRSCLHQDVRSSPSSTPRLVDGLS</sequence>
<dbReference type="AlphaFoldDB" id="A0A498CHQ9"/>
<organism evidence="1 2">
    <name type="scientific">Stenotrophomonas rhizophila</name>
    <dbReference type="NCBI Taxonomy" id="216778"/>
    <lineage>
        <taxon>Bacteria</taxon>
        <taxon>Pseudomonadati</taxon>
        <taxon>Pseudomonadota</taxon>
        <taxon>Gammaproteobacteria</taxon>
        <taxon>Lysobacterales</taxon>
        <taxon>Lysobacteraceae</taxon>
        <taxon>Stenotrophomonas</taxon>
    </lineage>
</organism>
<gene>
    <name evidence="1" type="ORF">BCL79_1182</name>
</gene>
<reference evidence="1 2" key="1">
    <citation type="submission" date="2018-10" db="EMBL/GenBank/DDBJ databases">
        <title>Comparative analysis of microorganisms from saline springs in Andes Mountain Range, Colombia.</title>
        <authorList>
            <person name="Rubin E."/>
        </authorList>
    </citation>
    <scope>NUCLEOTIDE SEQUENCE [LARGE SCALE GENOMIC DNA]</scope>
    <source>
        <strain evidence="1 2">USBA GBX 843</strain>
    </source>
</reference>
<comment type="caution">
    <text evidence="1">The sequence shown here is derived from an EMBL/GenBank/DDBJ whole genome shotgun (WGS) entry which is preliminary data.</text>
</comment>